<gene>
    <name evidence="2" type="ORF">SAMN04488000_11434</name>
</gene>
<dbReference type="PANTHER" id="PTHR41521:SF4">
    <property type="entry name" value="BLR0684 PROTEIN"/>
    <property type="match status" value="1"/>
</dbReference>
<dbReference type="Gene3D" id="3.30.70.100">
    <property type="match status" value="1"/>
</dbReference>
<dbReference type="OrthoDB" id="9806380at2"/>
<keyword evidence="3" id="KW-1185">Reference proteome</keyword>
<dbReference type="Pfam" id="PF07045">
    <property type="entry name" value="DUF1330"/>
    <property type="match status" value="1"/>
</dbReference>
<accession>A0A1H9TJX9</accession>
<reference evidence="3" key="1">
    <citation type="submission" date="2016-10" db="EMBL/GenBank/DDBJ databases">
        <authorList>
            <person name="Varghese N."/>
            <person name="Submissions S."/>
        </authorList>
    </citation>
    <scope>NUCLEOTIDE SEQUENCE [LARGE SCALE GENOMIC DNA]</scope>
    <source>
        <strain evidence="3">DSM 44437</strain>
    </source>
</reference>
<protein>
    <submittedName>
        <fullName evidence="2">Uncharacterized conserved protein, DUF1330 family</fullName>
    </submittedName>
</protein>
<dbReference type="EMBL" id="FOFV01000014">
    <property type="protein sequence ID" value="SER97294.1"/>
    <property type="molecule type" value="Genomic_DNA"/>
</dbReference>
<evidence type="ECO:0000313" key="2">
    <source>
        <dbReference type="EMBL" id="SER97294.1"/>
    </source>
</evidence>
<dbReference type="RefSeq" id="WP_089921805.1">
    <property type="nucleotide sequence ID" value="NZ_FOFV01000014.1"/>
</dbReference>
<proteinExistence type="predicted"/>
<dbReference type="STRING" id="65499.SAMN04488000_11434"/>
<evidence type="ECO:0000259" key="1">
    <source>
        <dbReference type="Pfam" id="PF07045"/>
    </source>
</evidence>
<evidence type="ECO:0000313" key="3">
    <source>
        <dbReference type="Proteomes" id="UP000199503"/>
    </source>
</evidence>
<dbReference type="Proteomes" id="UP000199503">
    <property type="component" value="Unassembled WGS sequence"/>
</dbReference>
<sequence>MTAYVVIDSDIADDEGFQQYVDQVFPLLEKAGARNVLDEATPLVLEGDWSWRRLVIHEFESRQAVQEFWDSPAYQPLKELRRRYSTVRVVVGEA</sequence>
<name>A0A1H9TJX9_9PSEU</name>
<dbReference type="InterPro" id="IPR011008">
    <property type="entry name" value="Dimeric_a/b-barrel"/>
</dbReference>
<feature type="domain" description="DUF1330" evidence="1">
    <location>
        <begin position="2"/>
        <end position="91"/>
    </location>
</feature>
<dbReference type="InterPro" id="IPR010753">
    <property type="entry name" value="DUF1330"/>
</dbReference>
<dbReference type="PANTHER" id="PTHR41521">
    <property type="match status" value="1"/>
</dbReference>
<dbReference type="AlphaFoldDB" id="A0A1H9TJX9"/>
<organism evidence="2 3">
    <name type="scientific">Lentzea albida</name>
    <dbReference type="NCBI Taxonomy" id="65499"/>
    <lineage>
        <taxon>Bacteria</taxon>
        <taxon>Bacillati</taxon>
        <taxon>Actinomycetota</taxon>
        <taxon>Actinomycetes</taxon>
        <taxon>Pseudonocardiales</taxon>
        <taxon>Pseudonocardiaceae</taxon>
        <taxon>Lentzea</taxon>
    </lineage>
</organism>
<dbReference type="SUPFAM" id="SSF54909">
    <property type="entry name" value="Dimeric alpha+beta barrel"/>
    <property type="match status" value="1"/>
</dbReference>